<dbReference type="PROSITE" id="PS50949">
    <property type="entry name" value="HTH_GNTR"/>
    <property type="match status" value="1"/>
</dbReference>
<dbReference type="SMART" id="SM00345">
    <property type="entry name" value="HTH_GNTR"/>
    <property type="match status" value="1"/>
</dbReference>
<evidence type="ECO:0000313" key="6">
    <source>
        <dbReference type="Proteomes" id="UP000525652"/>
    </source>
</evidence>
<evidence type="ECO:0000256" key="3">
    <source>
        <dbReference type="ARBA" id="ARBA00023163"/>
    </source>
</evidence>
<sequence length="215" mass="25022">MFKRLEQRILSWKYLPGHHLKEDEICTEFNVSRIPVREALGRLSQIHLVERKPNMGCTVKRWTVDELTEFYELRLALESYVVETLAREGPPEGAFDSLQEAWRKHRDFPEECVVSGLDWSRRDEKFHIGICEVLGNQQILSTLQDINARLRFLRVKDINSPERIRISSNQHLAILKAILSGDAETAKRTLRKNIYTGKSNVESSLRDILIEAYSM</sequence>
<dbReference type="GO" id="GO:0003677">
    <property type="term" value="F:DNA binding"/>
    <property type="evidence" value="ECO:0007669"/>
    <property type="project" value="UniProtKB-KW"/>
</dbReference>
<dbReference type="InterPro" id="IPR036388">
    <property type="entry name" value="WH-like_DNA-bd_sf"/>
</dbReference>
<keyword evidence="3" id="KW-0804">Transcription</keyword>
<name>A0A7X1E7T6_9BACT</name>
<comment type="caution">
    <text evidence="5">The sequence shown here is derived from an EMBL/GenBank/DDBJ whole genome shotgun (WGS) entry which is preliminary data.</text>
</comment>
<dbReference type="InterPro" id="IPR011711">
    <property type="entry name" value="GntR_C"/>
</dbReference>
<dbReference type="CDD" id="cd07377">
    <property type="entry name" value="WHTH_GntR"/>
    <property type="match status" value="1"/>
</dbReference>
<keyword evidence="1" id="KW-0805">Transcription regulation</keyword>
<dbReference type="Proteomes" id="UP000525652">
    <property type="component" value="Unassembled WGS sequence"/>
</dbReference>
<dbReference type="InterPro" id="IPR036390">
    <property type="entry name" value="WH_DNA-bd_sf"/>
</dbReference>
<dbReference type="InterPro" id="IPR000524">
    <property type="entry name" value="Tscrpt_reg_HTH_GntR"/>
</dbReference>
<protein>
    <submittedName>
        <fullName evidence="5">GntR family transcriptional regulator</fullName>
    </submittedName>
</protein>
<dbReference type="RefSeq" id="WP_185694689.1">
    <property type="nucleotide sequence ID" value="NZ_JACHVA010000138.1"/>
</dbReference>
<keyword evidence="2" id="KW-0238">DNA-binding</keyword>
<feature type="domain" description="HTH gntR-type" evidence="4">
    <location>
        <begin position="1"/>
        <end position="62"/>
    </location>
</feature>
<evidence type="ECO:0000313" key="5">
    <source>
        <dbReference type="EMBL" id="MBC2604072.1"/>
    </source>
</evidence>
<organism evidence="5 6">
    <name type="scientific">Puniceicoccus vermicola</name>
    <dbReference type="NCBI Taxonomy" id="388746"/>
    <lineage>
        <taxon>Bacteria</taxon>
        <taxon>Pseudomonadati</taxon>
        <taxon>Verrucomicrobiota</taxon>
        <taxon>Opitutia</taxon>
        <taxon>Puniceicoccales</taxon>
        <taxon>Puniceicoccaceae</taxon>
        <taxon>Puniceicoccus</taxon>
    </lineage>
</organism>
<reference evidence="5 6" key="1">
    <citation type="submission" date="2020-07" db="EMBL/GenBank/DDBJ databases">
        <authorList>
            <person name="Feng X."/>
        </authorList>
    </citation>
    <scope>NUCLEOTIDE SEQUENCE [LARGE SCALE GENOMIC DNA]</scope>
    <source>
        <strain evidence="5 6">JCM14086</strain>
    </source>
</reference>
<gene>
    <name evidence="5" type="ORF">H5P30_20000</name>
</gene>
<dbReference type="PANTHER" id="PTHR43537:SF5">
    <property type="entry name" value="UXU OPERON TRANSCRIPTIONAL REGULATOR"/>
    <property type="match status" value="1"/>
</dbReference>
<dbReference type="Pfam" id="PF00392">
    <property type="entry name" value="GntR"/>
    <property type="match status" value="1"/>
</dbReference>
<dbReference type="SUPFAM" id="SSF46785">
    <property type="entry name" value="Winged helix' DNA-binding domain"/>
    <property type="match status" value="1"/>
</dbReference>
<keyword evidence="6" id="KW-1185">Reference proteome</keyword>
<dbReference type="EMBL" id="JACHVA010000138">
    <property type="protein sequence ID" value="MBC2604072.1"/>
    <property type="molecule type" value="Genomic_DNA"/>
</dbReference>
<dbReference type="Pfam" id="PF07729">
    <property type="entry name" value="FCD"/>
    <property type="match status" value="1"/>
</dbReference>
<dbReference type="InterPro" id="IPR008920">
    <property type="entry name" value="TF_FadR/GntR_C"/>
</dbReference>
<dbReference type="SUPFAM" id="SSF48008">
    <property type="entry name" value="GntR ligand-binding domain-like"/>
    <property type="match status" value="1"/>
</dbReference>
<accession>A0A7X1E7T6</accession>
<dbReference type="Gene3D" id="1.20.120.530">
    <property type="entry name" value="GntR ligand-binding domain-like"/>
    <property type="match status" value="1"/>
</dbReference>
<dbReference type="GO" id="GO:0003700">
    <property type="term" value="F:DNA-binding transcription factor activity"/>
    <property type="evidence" value="ECO:0007669"/>
    <property type="project" value="InterPro"/>
</dbReference>
<proteinExistence type="predicted"/>
<evidence type="ECO:0000256" key="2">
    <source>
        <dbReference type="ARBA" id="ARBA00023125"/>
    </source>
</evidence>
<dbReference type="Gene3D" id="1.10.10.10">
    <property type="entry name" value="Winged helix-like DNA-binding domain superfamily/Winged helix DNA-binding domain"/>
    <property type="match status" value="1"/>
</dbReference>
<evidence type="ECO:0000256" key="1">
    <source>
        <dbReference type="ARBA" id="ARBA00023015"/>
    </source>
</evidence>
<dbReference type="AlphaFoldDB" id="A0A7X1E7T6"/>
<evidence type="ECO:0000259" key="4">
    <source>
        <dbReference type="PROSITE" id="PS50949"/>
    </source>
</evidence>
<dbReference type="SMART" id="SM00895">
    <property type="entry name" value="FCD"/>
    <property type="match status" value="1"/>
</dbReference>
<dbReference type="PANTHER" id="PTHR43537">
    <property type="entry name" value="TRANSCRIPTIONAL REGULATOR, GNTR FAMILY"/>
    <property type="match status" value="1"/>
</dbReference>